<dbReference type="AlphaFoldDB" id="A0A3G8YTW7"/>
<dbReference type="Proteomes" id="UP000276417">
    <property type="component" value="Plasmid unnamed1"/>
</dbReference>
<accession>A0A3G8YTW7</accession>
<evidence type="ECO:0000259" key="1">
    <source>
        <dbReference type="PROSITE" id="PS51819"/>
    </source>
</evidence>
<keyword evidence="2" id="KW-0614">Plasmid</keyword>
<dbReference type="CDD" id="cd06587">
    <property type="entry name" value="VOC"/>
    <property type="match status" value="1"/>
</dbReference>
<dbReference type="InterPro" id="IPR029068">
    <property type="entry name" value="Glyas_Bleomycin-R_OHBP_Dase"/>
</dbReference>
<proteinExistence type="predicted"/>
<dbReference type="SUPFAM" id="SSF54593">
    <property type="entry name" value="Glyoxalase/Bleomycin resistance protein/Dihydroxybiphenyl dioxygenase"/>
    <property type="match status" value="1"/>
</dbReference>
<reference evidence="2 3" key="1">
    <citation type="submission" date="2018-11" db="EMBL/GenBank/DDBJ databases">
        <title>Deinococcus shelandsis sp. nov., isolated from South Shetland Islands soil of Antarctica.</title>
        <authorList>
            <person name="Tian J."/>
        </authorList>
    </citation>
    <scope>NUCLEOTIDE SEQUENCE [LARGE SCALE GENOMIC DNA]</scope>
    <source>
        <strain evidence="2 3">S14-83T</strain>
        <plasmid evidence="2 3">unnamed1</plasmid>
    </source>
</reference>
<sequence length="124" mass="13840">MAALEHVALKALNLERTADFYQALGAVISRHDEGRRLFAEFSSGSRLIFDAVATAPDPSALTYLGLELDSECEVDDLIASLTDQSSGVQDMRQDYRQKTGPYGFFVTDPDGYLIKVFKYHNQEE</sequence>
<protein>
    <submittedName>
        <fullName evidence="2">VOC family protein</fullName>
    </submittedName>
</protein>
<dbReference type="PROSITE" id="PS51819">
    <property type="entry name" value="VOC"/>
    <property type="match status" value="1"/>
</dbReference>
<dbReference type="InterPro" id="IPR037523">
    <property type="entry name" value="VOC_core"/>
</dbReference>
<dbReference type="OrthoDB" id="69720at2"/>
<dbReference type="EMBL" id="CP034185">
    <property type="protein sequence ID" value="AZI44686.1"/>
    <property type="molecule type" value="Genomic_DNA"/>
</dbReference>
<evidence type="ECO:0000313" key="2">
    <source>
        <dbReference type="EMBL" id="AZI44686.1"/>
    </source>
</evidence>
<dbReference type="Pfam" id="PF00903">
    <property type="entry name" value="Glyoxalase"/>
    <property type="match status" value="1"/>
</dbReference>
<dbReference type="Gene3D" id="3.10.180.10">
    <property type="entry name" value="2,3-Dihydroxybiphenyl 1,2-Dioxygenase, domain 1"/>
    <property type="match status" value="1"/>
</dbReference>
<dbReference type="InterPro" id="IPR004360">
    <property type="entry name" value="Glyas_Fos-R_dOase_dom"/>
</dbReference>
<organism evidence="2 3">
    <name type="scientific">Deinococcus psychrotolerans</name>
    <dbReference type="NCBI Taxonomy" id="2489213"/>
    <lineage>
        <taxon>Bacteria</taxon>
        <taxon>Thermotogati</taxon>
        <taxon>Deinococcota</taxon>
        <taxon>Deinococci</taxon>
        <taxon>Deinococcales</taxon>
        <taxon>Deinococcaceae</taxon>
        <taxon>Deinococcus</taxon>
    </lineage>
</organism>
<dbReference type="KEGG" id="dph:EHF33_17475"/>
<keyword evidence="3" id="KW-1185">Reference proteome</keyword>
<feature type="domain" description="VOC" evidence="1">
    <location>
        <begin position="3"/>
        <end position="119"/>
    </location>
</feature>
<dbReference type="RefSeq" id="WP_124874566.1">
    <property type="nucleotide sequence ID" value="NZ_CP034185.1"/>
</dbReference>
<gene>
    <name evidence="2" type="ORF">EHF33_17475</name>
</gene>
<geneLocation type="plasmid" evidence="2 3">
    <name>unnamed1</name>
</geneLocation>
<evidence type="ECO:0000313" key="3">
    <source>
        <dbReference type="Proteomes" id="UP000276417"/>
    </source>
</evidence>
<name>A0A3G8YTW7_9DEIO</name>